<evidence type="ECO:0000313" key="3">
    <source>
        <dbReference type="Proteomes" id="UP001168877"/>
    </source>
</evidence>
<reference evidence="2" key="2">
    <citation type="submission" date="2023-06" db="EMBL/GenBank/DDBJ databases">
        <authorList>
            <person name="Swenson N.G."/>
            <person name="Wegrzyn J.L."/>
            <person name="Mcevoy S.L."/>
        </authorList>
    </citation>
    <scope>NUCLEOTIDE SEQUENCE</scope>
    <source>
        <strain evidence="2">NS2018</strain>
        <tissue evidence="2">Leaf</tissue>
    </source>
</reference>
<sequence length="165" mass="18821">MSQEYHATSRKMVSGKKRKGQANKEKDGIRQYALHGFPYAFQTQVLKKLQPTPRESGEEYVKFLLSPEYELEPPEIDGEDEEDMLAYNGSENNARQTPTTDQDNSKEKTKDDMEVDGAKMDEKVVLDIVEEQLHVVVSKGEEKGVQEHFEAQVNVDVWKGEEKGV</sequence>
<keyword evidence="3" id="KW-1185">Reference proteome</keyword>
<feature type="compositionally biased region" description="Basic and acidic residues" evidence="1">
    <location>
        <begin position="103"/>
        <end position="117"/>
    </location>
</feature>
<reference evidence="2" key="1">
    <citation type="journal article" date="2022" name="Plant J.">
        <title>Strategies of tolerance reflected in two North American maple genomes.</title>
        <authorList>
            <person name="McEvoy S.L."/>
            <person name="Sezen U.U."/>
            <person name="Trouern-Trend A."/>
            <person name="McMahon S.M."/>
            <person name="Schaberg P.G."/>
            <person name="Yang J."/>
            <person name="Wegrzyn J.L."/>
            <person name="Swenson N.G."/>
        </authorList>
    </citation>
    <scope>NUCLEOTIDE SEQUENCE</scope>
    <source>
        <strain evidence="2">NS2018</strain>
    </source>
</reference>
<dbReference type="EMBL" id="JAUESC010000002">
    <property type="protein sequence ID" value="KAK0606159.1"/>
    <property type="molecule type" value="Genomic_DNA"/>
</dbReference>
<name>A0AA39W1D0_ACESA</name>
<feature type="compositionally biased region" description="Acidic residues" evidence="1">
    <location>
        <begin position="69"/>
        <end position="84"/>
    </location>
</feature>
<feature type="region of interest" description="Disordered" evidence="1">
    <location>
        <begin position="1"/>
        <end position="26"/>
    </location>
</feature>
<accession>A0AA39W1D0</accession>
<organism evidence="2 3">
    <name type="scientific">Acer saccharum</name>
    <name type="common">Sugar maple</name>
    <dbReference type="NCBI Taxonomy" id="4024"/>
    <lineage>
        <taxon>Eukaryota</taxon>
        <taxon>Viridiplantae</taxon>
        <taxon>Streptophyta</taxon>
        <taxon>Embryophyta</taxon>
        <taxon>Tracheophyta</taxon>
        <taxon>Spermatophyta</taxon>
        <taxon>Magnoliopsida</taxon>
        <taxon>eudicotyledons</taxon>
        <taxon>Gunneridae</taxon>
        <taxon>Pentapetalae</taxon>
        <taxon>rosids</taxon>
        <taxon>malvids</taxon>
        <taxon>Sapindales</taxon>
        <taxon>Sapindaceae</taxon>
        <taxon>Hippocastanoideae</taxon>
        <taxon>Acereae</taxon>
        <taxon>Acer</taxon>
    </lineage>
</organism>
<dbReference type="Proteomes" id="UP001168877">
    <property type="component" value="Unassembled WGS sequence"/>
</dbReference>
<feature type="region of interest" description="Disordered" evidence="1">
    <location>
        <begin position="65"/>
        <end position="117"/>
    </location>
</feature>
<proteinExistence type="predicted"/>
<evidence type="ECO:0000256" key="1">
    <source>
        <dbReference type="SAM" id="MobiDB-lite"/>
    </source>
</evidence>
<dbReference type="AlphaFoldDB" id="A0AA39W1D0"/>
<comment type="caution">
    <text evidence="2">The sequence shown here is derived from an EMBL/GenBank/DDBJ whole genome shotgun (WGS) entry which is preliminary data.</text>
</comment>
<protein>
    <submittedName>
        <fullName evidence="2">Uncharacterized protein</fullName>
    </submittedName>
</protein>
<gene>
    <name evidence="2" type="ORF">LWI29_034717</name>
</gene>
<feature type="compositionally biased region" description="Polar residues" evidence="1">
    <location>
        <begin position="89"/>
        <end position="102"/>
    </location>
</feature>
<evidence type="ECO:0000313" key="2">
    <source>
        <dbReference type="EMBL" id="KAK0606159.1"/>
    </source>
</evidence>